<dbReference type="InterPro" id="IPR022902">
    <property type="entry name" value="NAcTrfase_Eis"/>
</dbReference>
<dbReference type="PROSITE" id="PS51186">
    <property type="entry name" value="GNAT"/>
    <property type="match status" value="1"/>
</dbReference>
<comment type="subunit">
    <text evidence="4">Homohexamer; trimer of dimers.</text>
</comment>
<feature type="domain" description="N-acetyltransferase" evidence="6">
    <location>
        <begin position="27"/>
        <end position="180"/>
    </location>
</feature>
<evidence type="ECO:0000256" key="2">
    <source>
        <dbReference type="ARBA" id="ARBA00022679"/>
    </source>
</evidence>
<dbReference type="InterPro" id="IPR036527">
    <property type="entry name" value="SCP2_sterol-bd_dom_sf"/>
</dbReference>
<dbReference type="EMBL" id="SOFS01000019">
    <property type="protein sequence ID" value="TFC20634.1"/>
    <property type="molecule type" value="Genomic_DNA"/>
</dbReference>
<keyword evidence="8" id="KW-1185">Reference proteome</keyword>
<dbReference type="Proteomes" id="UP000297604">
    <property type="component" value="Unassembled WGS sequence"/>
</dbReference>
<dbReference type="HAMAP" id="MF_01812">
    <property type="entry name" value="Eis"/>
    <property type="match status" value="1"/>
</dbReference>
<keyword evidence="3 4" id="KW-0012">Acyltransferase</keyword>
<dbReference type="SUPFAM" id="SSF55718">
    <property type="entry name" value="SCP-like"/>
    <property type="match status" value="1"/>
</dbReference>
<dbReference type="InterPro" id="IPR025559">
    <property type="entry name" value="Eis_dom"/>
</dbReference>
<evidence type="ECO:0000256" key="5">
    <source>
        <dbReference type="SAM" id="MobiDB-lite"/>
    </source>
</evidence>
<accession>A0ABY2IMI2</accession>
<proteinExistence type="inferred from homology"/>
<feature type="active site" description="Proton donor" evidence="4">
    <location>
        <position position="155"/>
    </location>
</feature>
<dbReference type="InterPro" id="IPR051554">
    <property type="entry name" value="Acetyltransferase_Eis"/>
</dbReference>
<feature type="binding site" evidence="4">
    <location>
        <begin position="114"/>
        <end position="116"/>
    </location>
    <ligand>
        <name>acetyl-CoA</name>
        <dbReference type="ChEBI" id="CHEBI:57288"/>
    </ligand>
</feature>
<comment type="similarity">
    <text evidence="1 4">Belongs to the acetyltransferase Eis family.</text>
</comment>
<evidence type="ECO:0000256" key="4">
    <source>
        <dbReference type="HAMAP-Rule" id="MF_01812"/>
    </source>
</evidence>
<evidence type="ECO:0000313" key="7">
    <source>
        <dbReference type="EMBL" id="TFC20634.1"/>
    </source>
</evidence>
<reference evidence="7 8" key="1">
    <citation type="submission" date="2019-03" db="EMBL/GenBank/DDBJ databases">
        <title>Genomics of glacier-inhabiting Cryobacterium strains.</title>
        <authorList>
            <person name="Liu Q."/>
            <person name="Xin Y.-H."/>
        </authorList>
    </citation>
    <scope>NUCLEOTIDE SEQUENCE [LARGE SCALE GENOMIC DNA]</scope>
    <source>
        <strain evidence="7 8">MDB1-5</strain>
    </source>
</reference>
<evidence type="ECO:0000259" key="6">
    <source>
        <dbReference type="PROSITE" id="PS51186"/>
    </source>
</evidence>
<dbReference type="PANTHER" id="PTHR37817">
    <property type="entry name" value="N-ACETYLTRANSFERASE EIS"/>
    <property type="match status" value="1"/>
</dbReference>
<organism evidence="7 8">
    <name type="scientific">Cryobacterium glucosi</name>
    <dbReference type="NCBI Taxonomy" id="1259175"/>
    <lineage>
        <taxon>Bacteria</taxon>
        <taxon>Bacillati</taxon>
        <taxon>Actinomycetota</taxon>
        <taxon>Actinomycetes</taxon>
        <taxon>Micrococcales</taxon>
        <taxon>Microbacteriaceae</taxon>
        <taxon>Cryobacterium</taxon>
    </lineage>
</organism>
<gene>
    <name evidence="7" type="ORF">E3O46_10620</name>
</gene>
<protein>
    <submittedName>
        <fullName evidence="7">GNAT family N-acetyltransferase</fullName>
    </submittedName>
</protein>
<dbReference type="InterPro" id="IPR041380">
    <property type="entry name" value="Acetyltransf_17"/>
</dbReference>
<dbReference type="PANTHER" id="PTHR37817:SF1">
    <property type="entry name" value="N-ACETYLTRANSFERASE EIS"/>
    <property type="match status" value="1"/>
</dbReference>
<feature type="binding site" evidence="4">
    <location>
        <begin position="122"/>
        <end position="127"/>
    </location>
    <ligand>
        <name>acetyl-CoA</name>
        <dbReference type="ChEBI" id="CHEBI:57288"/>
    </ligand>
</feature>
<dbReference type="InterPro" id="IPR016181">
    <property type="entry name" value="Acyl_CoA_acyltransferase"/>
</dbReference>
<dbReference type="NCBIfam" id="NF002367">
    <property type="entry name" value="PRK01346.1-4"/>
    <property type="match status" value="1"/>
</dbReference>
<dbReference type="Pfam" id="PF13530">
    <property type="entry name" value="SCP2_2"/>
    <property type="match status" value="1"/>
</dbReference>
<comment type="caution">
    <text evidence="7">The sequence shown here is derived from an EMBL/GenBank/DDBJ whole genome shotgun (WGS) entry which is preliminary data.</text>
</comment>
<sequence>MNDYTAPDFARTPIDEESAAVLAIGGLELRLIDAADTEARRYWHRATARGFHEGAPDDNELVRRLANTAGDRVTAVLDATAADPLTPVATVRSWPMGLSVPGGGTLPAWAISSVTVSPTHRRRGLARALLTAELRTAHGLGLPLAMLTVSEATIYARYGFGPAAHQASITITTGDARPAPAAPTDMGRLHFVSPESLRHDAPAIFEAARRRGAGDVDRRDSLWDQILGLTTPALAEPSEAAAPTPTTAATPTRQTVRFDDPTGRPKGFAVYSVTLEGDAYPGRLDVVDLVAATDAAYTALWRFLLDLDLIGEVSAPLRSTAEPLVWQLENPRAVRASAERDHLWLRLLDVPAALEHRRYAAPGVFLLDVSDDLGIAGGEFLLTVSPDGAGSAHPLAAAEATPAGAAHLSLSVAALSALYLGGPSAVVLSRAGRVTEHTEDAATQVDAAFRSGQPPHLSTWF</sequence>
<feature type="binding site" evidence="4">
    <location>
        <begin position="150"/>
        <end position="151"/>
    </location>
    <ligand>
        <name>acetyl-CoA</name>
        <dbReference type="ChEBI" id="CHEBI:57288"/>
    </ligand>
</feature>
<dbReference type="Gene3D" id="3.40.630.30">
    <property type="match status" value="2"/>
</dbReference>
<dbReference type="CDD" id="cd04301">
    <property type="entry name" value="NAT_SF"/>
    <property type="match status" value="1"/>
</dbReference>
<keyword evidence="2 4" id="KW-0808">Transferase</keyword>
<feature type="compositionally biased region" description="Low complexity" evidence="5">
    <location>
        <begin position="235"/>
        <end position="252"/>
    </location>
</feature>
<dbReference type="InterPro" id="IPR000182">
    <property type="entry name" value="GNAT_dom"/>
</dbReference>
<dbReference type="Gene3D" id="3.30.1050.10">
    <property type="entry name" value="SCP2 sterol-binding domain"/>
    <property type="match status" value="1"/>
</dbReference>
<evidence type="ECO:0000313" key="8">
    <source>
        <dbReference type="Proteomes" id="UP000297604"/>
    </source>
</evidence>
<dbReference type="RefSeq" id="WP_134561673.1">
    <property type="nucleotide sequence ID" value="NZ_SOFS01000019.1"/>
</dbReference>
<dbReference type="Pfam" id="PF17668">
    <property type="entry name" value="Acetyltransf_17"/>
    <property type="match status" value="1"/>
</dbReference>
<feature type="active site" description="Proton acceptor; via carboxylate" evidence="4">
    <location>
        <position position="461"/>
    </location>
</feature>
<dbReference type="Pfam" id="PF13527">
    <property type="entry name" value="Acetyltransf_9"/>
    <property type="match status" value="1"/>
</dbReference>
<evidence type="ECO:0000256" key="3">
    <source>
        <dbReference type="ARBA" id="ARBA00023315"/>
    </source>
</evidence>
<feature type="region of interest" description="Disordered" evidence="5">
    <location>
        <begin position="235"/>
        <end position="261"/>
    </location>
</feature>
<dbReference type="SUPFAM" id="SSF55729">
    <property type="entry name" value="Acyl-CoA N-acyltransferases (Nat)"/>
    <property type="match status" value="1"/>
</dbReference>
<evidence type="ECO:0000256" key="1">
    <source>
        <dbReference type="ARBA" id="ARBA00009213"/>
    </source>
</evidence>
<name>A0ABY2IMI2_9MICO</name>